<sequence length="489" mass="52338">MSTQNSDTTIKSLLILGASGDLTQRLLLPGLASLLATGKVDQLHVKGVGTPDVSAEEFSTRVAKAFAESLAATASDVARSAGHKVLSETQAAASYETADVTAPGELGKLVSSVPGPVAVFFALPPAVTEKALVAAAPEDLPEGTVLVLEKPFGSNLEAAKALNQKLTRLVPEQNIHRVDHFLGKSTVLNILGLRFANRFLEPLMTADHVESVHLIYDEELALEGRAGYYDKAGALRDMIQSHLLQIMALIAIDPPATLGERDLRDKISEVLRATKIAGPSAENTRRARYSAGTSLDRSIVGYAEEEGVDPARNTETLAEVTFNINNARWNRVPFVLRSGKAMERVRKEAIVTFKPVSHLPTGFTGCDFPTKLRIGFGPDTLALEIDVNGPGDPFHLDRMTLSAKLNQAGMLPYGEVLLGVLSGEPTLSVRADAAEECWRIVEPVLAAWEANEVPLEEYPAGSEGPTDWVTYEEASLTGTTKPLTKGASA</sequence>
<organism evidence="8 9">
    <name type="scientific">Neomicrococcus lactis</name>
    <dbReference type="NCBI Taxonomy" id="732241"/>
    <lineage>
        <taxon>Bacteria</taxon>
        <taxon>Bacillati</taxon>
        <taxon>Actinomycetota</taxon>
        <taxon>Actinomycetes</taxon>
        <taxon>Micrococcales</taxon>
        <taxon>Micrococcaceae</taxon>
        <taxon>Neomicrococcus</taxon>
    </lineage>
</organism>
<keyword evidence="2" id="KW-0313">Glucose metabolism</keyword>
<comment type="caution">
    <text evidence="8">The sequence shown here is derived from an EMBL/GenBank/DDBJ whole genome shotgun (WGS) entry which is preliminary data.</text>
</comment>
<dbReference type="EC" id="1.1.1.363" evidence="8"/>
<evidence type="ECO:0000313" key="9">
    <source>
        <dbReference type="Proteomes" id="UP000523863"/>
    </source>
</evidence>
<dbReference type="GO" id="GO:0005829">
    <property type="term" value="C:cytosol"/>
    <property type="evidence" value="ECO:0007669"/>
    <property type="project" value="TreeGrafter"/>
</dbReference>
<feature type="domain" description="Glucose-6-phosphate dehydrogenase NAD-binding" evidence="6">
    <location>
        <begin position="15"/>
        <end position="189"/>
    </location>
</feature>
<evidence type="ECO:0000259" key="7">
    <source>
        <dbReference type="Pfam" id="PF02781"/>
    </source>
</evidence>
<dbReference type="SUPFAM" id="SSF55347">
    <property type="entry name" value="Glyceraldehyde-3-phosphate dehydrogenase-like, C-terminal domain"/>
    <property type="match status" value="1"/>
</dbReference>
<dbReference type="InterPro" id="IPR001282">
    <property type="entry name" value="G6P_DH"/>
</dbReference>
<proteinExistence type="predicted"/>
<dbReference type="Pfam" id="PF00479">
    <property type="entry name" value="G6PD_N"/>
    <property type="match status" value="1"/>
</dbReference>
<dbReference type="Proteomes" id="UP000523863">
    <property type="component" value="Unassembled WGS sequence"/>
</dbReference>
<evidence type="ECO:0000256" key="3">
    <source>
        <dbReference type="ARBA" id="ARBA00022857"/>
    </source>
</evidence>
<comment type="pathway">
    <text evidence="1">Carbohydrate degradation; pentose phosphate pathway; D-ribulose 5-phosphate from D-glucose 6-phosphate (oxidative stage): step 1/3.</text>
</comment>
<evidence type="ECO:0000259" key="6">
    <source>
        <dbReference type="Pfam" id="PF00479"/>
    </source>
</evidence>
<dbReference type="RefSeq" id="WP_338087412.1">
    <property type="nucleotide sequence ID" value="NZ_JACHBL010000001.1"/>
</dbReference>
<evidence type="ECO:0000256" key="1">
    <source>
        <dbReference type="ARBA" id="ARBA00004937"/>
    </source>
</evidence>
<dbReference type="EC" id="1.1.1.49" evidence="8"/>
<dbReference type="GO" id="GO:0004345">
    <property type="term" value="F:glucose-6-phosphate dehydrogenase activity"/>
    <property type="evidence" value="ECO:0007669"/>
    <property type="project" value="UniProtKB-EC"/>
</dbReference>
<dbReference type="InterPro" id="IPR036291">
    <property type="entry name" value="NAD(P)-bd_dom_sf"/>
</dbReference>
<dbReference type="InterPro" id="IPR022675">
    <property type="entry name" value="G6P_DH_C"/>
</dbReference>
<protein>
    <submittedName>
        <fullName evidence="8">Glucose-6-phosphate 1-dehydrogenase</fullName>
        <ecNumber evidence="8">1.1.1.363</ecNumber>
        <ecNumber evidence="8">1.1.1.49</ecNumber>
    </submittedName>
</protein>
<dbReference type="GO" id="GO:0050661">
    <property type="term" value="F:NADP binding"/>
    <property type="evidence" value="ECO:0007669"/>
    <property type="project" value="InterPro"/>
</dbReference>
<gene>
    <name evidence="8" type="ORF">BKA12_000625</name>
</gene>
<dbReference type="Pfam" id="PF02781">
    <property type="entry name" value="G6PD_C"/>
    <property type="match status" value="1"/>
</dbReference>
<reference evidence="8 9" key="1">
    <citation type="submission" date="2020-08" db="EMBL/GenBank/DDBJ databases">
        <title>Sequencing the genomes of 1000 actinobacteria strains.</title>
        <authorList>
            <person name="Klenk H.-P."/>
        </authorList>
    </citation>
    <scope>NUCLEOTIDE SEQUENCE [LARGE SCALE GENOMIC DNA]</scope>
    <source>
        <strain evidence="8 9">DSM 23694</strain>
    </source>
</reference>
<accession>A0A7W9DAE3</accession>
<dbReference type="NCBIfam" id="NF009492">
    <property type="entry name" value="PRK12853.1-3"/>
    <property type="match status" value="1"/>
</dbReference>
<keyword evidence="4 8" id="KW-0560">Oxidoreductase</keyword>
<feature type="domain" description="Glucose-6-phosphate dehydrogenase C-terminal" evidence="7">
    <location>
        <begin position="193"/>
        <end position="467"/>
    </location>
</feature>
<dbReference type="SUPFAM" id="SSF51735">
    <property type="entry name" value="NAD(P)-binding Rossmann-fold domains"/>
    <property type="match status" value="1"/>
</dbReference>
<dbReference type="GO" id="GO:0009051">
    <property type="term" value="P:pentose-phosphate shunt, oxidative branch"/>
    <property type="evidence" value="ECO:0007669"/>
    <property type="project" value="TreeGrafter"/>
</dbReference>
<keyword evidence="5" id="KW-0119">Carbohydrate metabolism</keyword>
<dbReference type="GO" id="GO:0006006">
    <property type="term" value="P:glucose metabolic process"/>
    <property type="evidence" value="ECO:0007669"/>
    <property type="project" value="UniProtKB-KW"/>
</dbReference>
<keyword evidence="3" id="KW-0521">NADP</keyword>
<dbReference type="Gene3D" id="3.30.360.10">
    <property type="entry name" value="Dihydrodipicolinate Reductase, domain 2"/>
    <property type="match status" value="1"/>
</dbReference>
<dbReference type="PANTHER" id="PTHR23429:SF0">
    <property type="entry name" value="GLUCOSE-6-PHOSPHATE 1-DEHYDROGENASE"/>
    <property type="match status" value="1"/>
</dbReference>
<evidence type="ECO:0000256" key="5">
    <source>
        <dbReference type="ARBA" id="ARBA00023277"/>
    </source>
</evidence>
<dbReference type="PANTHER" id="PTHR23429">
    <property type="entry name" value="GLUCOSE-6-PHOSPHATE 1-DEHYDROGENASE G6PD"/>
    <property type="match status" value="1"/>
</dbReference>
<dbReference type="PIRSF" id="PIRSF000110">
    <property type="entry name" value="G6PD"/>
    <property type="match status" value="1"/>
</dbReference>
<dbReference type="AlphaFoldDB" id="A0A7W9DAE3"/>
<dbReference type="InterPro" id="IPR022674">
    <property type="entry name" value="G6P_DH_NAD-bd"/>
</dbReference>
<dbReference type="EMBL" id="JACHBL010000001">
    <property type="protein sequence ID" value="MBB5597545.1"/>
    <property type="molecule type" value="Genomic_DNA"/>
</dbReference>
<name>A0A7W9DAE3_9MICC</name>
<dbReference type="PRINTS" id="PR00079">
    <property type="entry name" value="G6PDHDRGNASE"/>
</dbReference>
<dbReference type="Gene3D" id="3.40.50.720">
    <property type="entry name" value="NAD(P)-binding Rossmann-like Domain"/>
    <property type="match status" value="1"/>
</dbReference>
<evidence type="ECO:0000256" key="4">
    <source>
        <dbReference type="ARBA" id="ARBA00023002"/>
    </source>
</evidence>
<evidence type="ECO:0000256" key="2">
    <source>
        <dbReference type="ARBA" id="ARBA00022526"/>
    </source>
</evidence>
<evidence type="ECO:0000313" key="8">
    <source>
        <dbReference type="EMBL" id="MBB5597545.1"/>
    </source>
</evidence>
<keyword evidence="9" id="KW-1185">Reference proteome</keyword>